<feature type="compositionally biased region" description="Low complexity" evidence="1">
    <location>
        <begin position="14"/>
        <end position="29"/>
    </location>
</feature>
<gene>
    <name evidence="2" type="ORF">SEMRO_633_G178760.1</name>
</gene>
<sequence length="268" mass="29056">MDSSAPRPSRRLSLESTSTYGSSSSSTCSDQKVRVSPPSSKRLRSGLLNKLGIVDQRVAAATSSSAKGGSVLRQITVVKAPLKDVAKGAANSGDPKGKPAAFLDSLGSFFKVGSPSSVSTSTELTDDMSSTCSSLDASPTQRPRRCLTFDEQVSVVHIPRREQYSSRIQQHLWHSSGHLRDCAMRNTIEFAADGWKWQNVREEDQHSVCPQSGELIHPVHSEIARLIRQEQGLPQDTPVWTPFWKHTPISGQAAAPPTPQETGLPIDS</sequence>
<feature type="region of interest" description="Disordered" evidence="1">
    <location>
        <begin position="120"/>
        <end position="141"/>
    </location>
</feature>
<keyword evidence="3" id="KW-1185">Reference proteome</keyword>
<accession>A0A9N8E493</accession>
<dbReference type="Proteomes" id="UP001153069">
    <property type="component" value="Unassembled WGS sequence"/>
</dbReference>
<protein>
    <submittedName>
        <fullName evidence="2">Uncharacterized protein</fullName>
    </submittedName>
</protein>
<organism evidence="2 3">
    <name type="scientific">Seminavis robusta</name>
    <dbReference type="NCBI Taxonomy" id="568900"/>
    <lineage>
        <taxon>Eukaryota</taxon>
        <taxon>Sar</taxon>
        <taxon>Stramenopiles</taxon>
        <taxon>Ochrophyta</taxon>
        <taxon>Bacillariophyta</taxon>
        <taxon>Bacillariophyceae</taxon>
        <taxon>Bacillariophycidae</taxon>
        <taxon>Naviculales</taxon>
        <taxon>Naviculaceae</taxon>
        <taxon>Seminavis</taxon>
    </lineage>
</organism>
<reference evidence="2" key="1">
    <citation type="submission" date="2020-06" db="EMBL/GenBank/DDBJ databases">
        <authorList>
            <consortium name="Plant Systems Biology data submission"/>
        </authorList>
    </citation>
    <scope>NUCLEOTIDE SEQUENCE</scope>
    <source>
        <strain evidence="2">D6</strain>
    </source>
</reference>
<name>A0A9N8E493_9STRA</name>
<evidence type="ECO:0000256" key="1">
    <source>
        <dbReference type="SAM" id="MobiDB-lite"/>
    </source>
</evidence>
<dbReference type="AlphaFoldDB" id="A0A9N8E493"/>
<comment type="caution">
    <text evidence="2">The sequence shown here is derived from an EMBL/GenBank/DDBJ whole genome shotgun (WGS) entry which is preliminary data.</text>
</comment>
<evidence type="ECO:0000313" key="3">
    <source>
        <dbReference type="Proteomes" id="UP001153069"/>
    </source>
</evidence>
<evidence type="ECO:0000313" key="2">
    <source>
        <dbReference type="EMBL" id="CAB9514113.1"/>
    </source>
</evidence>
<dbReference type="EMBL" id="CAICTM010000632">
    <property type="protein sequence ID" value="CAB9514113.1"/>
    <property type="molecule type" value="Genomic_DNA"/>
</dbReference>
<feature type="region of interest" description="Disordered" evidence="1">
    <location>
        <begin position="1"/>
        <end position="42"/>
    </location>
</feature>
<proteinExistence type="predicted"/>
<dbReference type="OrthoDB" id="37029at2759"/>
<feature type="region of interest" description="Disordered" evidence="1">
    <location>
        <begin position="247"/>
        <end position="268"/>
    </location>
</feature>